<keyword evidence="7" id="KW-0472">Membrane</keyword>
<dbReference type="GO" id="GO:0005524">
    <property type="term" value="F:ATP binding"/>
    <property type="evidence" value="ECO:0007669"/>
    <property type="project" value="UniProtKB-KW"/>
</dbReference>
<dbReference type="Pfam" id="PF08352">
    <property type="entry name" value="oligo_HPY"/>
    <property type="match status" value="2"/>
</dbReference>
<keyword evidence="6 9" id="KW-0067">ATP-binding</keyword>
<keyword evidence="5" id="KW-0547">Nucleotide-binding</keyword>
<evidence type="ECO:0000256" key="1">
    <source>
        <dbReference type="ARBA" id="ARBA00004202"/>
    </source>
</evidence>
<keyword evidence="3" id="KW-0813">Transport</keyword>
<keyword evidence="4" id="KW-1003">Cell membrane</keyword>
<dbReference type="NCBIfam" id="TIGR01727">
    <property type="entry name" value="oligo_HPY"/>
    <property type="match status" value="2"/>
</dbReference>
<comment type="subcellular location">
    <subcellularLocation>
        <location evidence="1">Cell membrane</location>
        <topology evidence="1">Peripheral membrane protein</topology>
    </subcellularLocation>
</comment>
<evidence type="ECO:0000256" key="6">
    <source>
        <dbReference type="ARBA" id="ARBA00022840"/>
    </source>
</evidence>
<dbReference type="SUPFAM" id="SSF52540">
    <property type="entry name" value="P-loop containing nucleoside triphosphate hydrolases"/>
    <property type="match status" value="2"/>
</dbReference>
<comment type="caution">
    <text evidence="9">The sequence shown here is derived from an EMBL/GenBank/DDBJ whole genome shotgun (WGS) entry which is preliminary data.</text>
</comment>
<dbReference type="EMBL" id="JADNYM010000021">
    <property type="protein sequence ID" value="MBG0740782.1"/>
    <property type="molecule type" value="Genomic_DNA"/>
</dbReference>
<dbReference type="AlphaFoldDB" id="A0A931CLI2"/>
<sequence>MTITGKRVPAVTPVLEVDNLSVTFAQAGNEVKAVRGVSYHVNPGEFLGIVGESGSGKSVSSMAVMGLLPSSARIGGSVRFQGRSLLECSDAELSRIRGKDISMIFQDPLSALTPVYTVGHQIAEGLLLHDKNLSRQAAAARAVELLKLVGIPSPERRAEAFPHEFSGGMRQRAMIAIAIANDPKLIIADEPTTALDVTIQAQILEVMQEAKEITGAAVVLITHDLGVVAGNADRIAVMYAGRLVETGGVDQVFHAPAMPYTIGLLRSMPSMASSQTRLVPLEGRPPSLAALPPGCPFAPRCPLVIDACREAEPALTGTEEDPTHQAACIRSSEITSGKLTRSEVFPRPVPLIEGTPAGTDGREVLSLTGLVRHFPLLKGAVFKRQIGTVRAVDGVSFELGSGQTLGLVGESGCGKSTTIMEILELAKPQDGQIRVNGVDVADLSKRDRLKMRRDIQVVFQDPMASIDPRLPIHDVIAEPLTVHGVSKKDQQRKVSEMMELVGLDPEMASRYPHEFSGGQRQRIGIARALVTDPKILVLDEPVSALDVSIQAGVINLLKDLQLQLGLSYVFVAHDLAVVHHIADHVAVMYLGRIVEYGTSDDVFSRPRHPYTQALISAVPIPDPALERTRVRVLLDGDLPSPTDNIPGCNFRSRCPLYQLLPDQQRLRCQDEDPSLRTVDKTSVACHYAEHDALIDTMAER</sequence>
<dbReference type="NCBIfam" id="NF007739">
    <property type="entry name" value="PRK10419.1"/>
    <property type="match status" value="2"/>
</dbReference>
<dbReference type="GO" id="GO:0016887">
    <property type="term" value="F:ATP hydrolysis activity"/>
    <property type="evidence" value="ECO:0007669"/>
    <property type="project" value="InterPro"/>
</dbReference>
<dbReference type="InterPro" id="IPR003439">
    <property type="entry name" value="ABC_transporter-like_ATP-bd"/>
</dbReference>
<name>A0A931CLI2_9MICC</name>
<comment type="similarity">
    <text evidence="2">Belongs to the ABC transporter superfamily.</text>
</comment>
<dbReference type="InterPro" id="IPR050388">
    <property type="entry name" value="ABC_Ni/Peptide_Import"/>
</dbReference>
<dbReference type="PROSITE" id="PS00211">
    <property type="entry name" value="ABC_TRANSPORTER_1"/>
    <property type="match status" value="2"/>
</dbReference>
<organism evidence="9 10">
    <name type="scientific">Arthrobacter terrae</name>
    <dbReference type="NCBI Taxonomy" id="2935737"/>
    <lineage>
        <taxon>Bacteria</taxon>
        <taxon>Bacillati</taxon>
        <taxon>Actinomycetota</taxon>
        <taxon>Actinomycetes</taxon>
        <taxon>Micrococcales</taxon>
        <taxon>Micrococcaceae</taxon>
        <taxon>Arthrobacter</taxon>
    </lineage>
</organism>
<evidence type="ECO:0000256" key="4">
    <source>
        <dbReference type="ARBA" id="ARBA00022475"/>
    </source>
</evidence>
<dbReference type="CDD" id="cd03257">
    <property type="entry name" value="ABC_NikE_OppD_transporters"/>
    <property type="match status" value="2"/>
</dbReference>
<feature type="domain" description="ABC transporter" evidence="8">
    <location>
        <begin position="15"/>
        <end position="265"/>
    </location>
</feature>
<dbReference type="PANTHER" id="PTHR43297">
    <property type="entry name" value="OLIGOPEPTIDE TRANSPORT ATP-BINDING PROTEIN APPD"/>
    <property type="match status" value="1"/>
</dbReference>
<proteinExistence type="inferred from homology"/>
<reference evidence="9 10" key="1">
    <citation type="submission" date="2020-11" db="EMBL/GenBank/DDBJ databases">
        <title>Arthrobacter antarcticus sp. nov., isolated from Antarctic Soil.</title>
        <authorList>
            <person name="Li J."/>
        </authorList>
    </citation>
    <scope>NUCLEOTIDE SEQUENCE [LARGE SCALE GENOMIC DNA]</scope>
    <source>
        <strain evidence="9 10">Z1-20</strain>
    </source>
</reference>
<dbReference type="Gene3D" id="3.40.50.300">
    <property type="entry name" value="P-loop containing nucleotide triphosphate hydrolases"/>
    <property type="match status" value="2"/>
</dbReference>
<gene>
    <name evidence="9" type="ORF">IV500_15510</name>
</gene>
<evidence type="ECO:0000256" key="7">
    <source>
        <dbReference type="ARBA" id="ARBA00023136"/>
    </source>
</evidence>
<dbReference type="FunFam" id="3.40.50.300:FF:001659">
    <property type="entry name" value="Peptide ABC transporter ATP-binding protein"/>
    <property type="match status" value="1"/>
</dbReference>
<feature type="domain" description="ABC transporter" evidence="8">
    <location>
        <begin position="376"/>
        <end position="615"/>
    </location>
</feature>
<protein>
    <submittedName>
        <fullName evidence="9">ABC transporter ATP-binding protein</fullName>
    </submittedName>
</protein>
<evidence type="ECO:0000256" key="2">
    <source>
        <dbReference type="ARBA" id="ARBA00005417"/>
    </source>
</evidence>
<dbReference type="PROSITE" id="PS50893">
    <property type="entry name" value="ABC_TRANSPORTER_2"/>
    <property type="match status" value="2"/>
</dbReference>
<dbReference type="SMART" id="SM00382">
    <property type="entry name" value="AAA"/>
    <property type="match status" value="2"/>
</dbReference>
<keyword evidence="10" id="KW-1185">Reference proteome</keyword>
<evidence type="ECO:0000256" key="5">
    <source>
        <dbReference type="ARBA" id="ARBA00022741"/>
    </source>
</evidence>
<dbReference type="FunFam" id="3.40.50.300:FF:000016">
    <property type="entry name" value="Oligopeptide ABC transporter ATP-binding component"/>
    <property type="match status" value="1"/>
</dbReference>
<evidence type="ECO:0000313" key="9">
    <source>
        <dbReference type="EMBL" id="MBG0740782.1"/>
    </source>
</evidence>
<dbReference type="Pfam" id="PF00005">
    <property type="entry name" value="ABC_tran"/>
    <property type="match status" value="2"/>
</dbReference>
<evidence type="ECO:0000256" key="3">
    <source>
        <dbReference type="ARBA" id="ARBA00022448"/>
    </source>
</evidence>
<dbReference type="Proteomes" id="UP000655366">
    <property type="component" value="Unassembled WGS sequence"/>
</dbReference>
<dbReference type="InterPro" id="IPR003593">
    <property type="entry name" value="AAA+_ATPase"/>
</dbReference>
<evidence type="ECO:0000313" key="10">
    <source>
        <dbReference type="Proteomes" id="UP000655366"/>
    </source>
</evidence>
<dbReference type="InterPro" id="IPR027417">
    <property type="entry name" value="P-loop_NTPase"/>
</dbReference>
<dbReference type="GO" id="GO:0015833">
    <property type="term" value="P:peptide transport"/>
    <property type="evidence" value="ECO:0007669"/>
    <property type="project" value="InterPro"/>
</dbReference>
<evidence type="ECO:0000259" key="8">
    <source>
        <dbReference type="PROSITE" id="PS50893"/>
    </source>
</evidence>
<dbReference type="PANTHER" id="PTHR43297:SF2">
    <property type="entry name" value="DIPEPTIDE TRANSPORT ATP-BINDING PROTEIN DPPD"/>
    <property type="match status" value="1"/>
</dbReference>
<dbReference type="InterPro" id="IPR017871">
    <property type="entry name" value="ABC_transporter-like_CS"/>
</dbReference>
<dbReference type="GO" id="GO:0005886">
    <property type="term" value="C:plasma membrane"/>
    <property type="evidence" value="ECO:0007669"/>
    <property type="project" value="UniProtKB-SubCell"/>
</dbReference>
<dbReference type="NCBIfam" id="NF008453">
    <property type="entry name" value="PRK11308.1"/>
    <property type="match status" value="2"/>
</dbReference>
<dbReference type="InterPro" id="IPR013563">
    <property type="entry name" value="Oligopep_ABC_C"/>
</dbReference>
<accession>A0A931CLI2</accession>